<feature type="signal peptide" evidence="7">
    <location>
        <begin position="1"/>
        <end position="18"/>
    </location>
</feature>
<comment type="subcellular location">
    <subcellularLocation>
        <location evidence="1">Membrane</location>
        <topology evidence="1">Single-pass membrane protein</topology>
    </subcellularLocation>
</comment>
<organism evidence="8 9">
    <name type="scientific">Heterodermia speciosa</name>
    <dbReference type="NCBI Taxonomy" id="116794"/>
    <lineage>
        <taxon>Eukaryota</taxon>
        <taxon>Fungi</taxon>
        <taxon>Dikarya</taxon>
        <taxon>Ascomycota</taxon>
        <taxon>Pezizomycotina</taxon>
        <taxon>Lecanoromycetes</taxon>
        <taxon>OSLEUM clade</taxon>
        <taxon>Lecanoromycetidae</taxon>
        <taxon>Caliciales</taxon>
        <taxon>Physciaceae</taxon>
        <taxon>Heterodermia</taxon>
    </lineage>
</organism>
<evidence type="ECO:0000313" key="9">
    <source>
        <dbReference type="Proteomes" id="UP000664521"/>
    </source>
</evidence>
<keyword evidence="2 6" id="KW-0812">Transmembrane</keyword>
<keyword evidence="3 6" id="KW-1133">Transmembrane helix</keyword>
<name>A0A8H3G8A7_9LECA</name>
<sequence>MSFLILFLSIYLPHIVHAIEVTPNSDCASFCITDTRLDPSFTLSSSTQTGDVVCNDWELDGPNSTQKGRTFHDCLQCESNSTAVDKVSEENDVYWFLFNMKFTIDCCIFSYGDSDPTAQSRACSDTCAGPASAMKLAMVDRVLQTNSTIQYQYCKDGSNAFAKNVDDCVSCLQDVPSSMALVNYLRAMQAACKQQPKIGGQIPVKLNFELYDLNSTLASTSVASSSSSLSSSAPSSSALSSSAATVTVTSTPAASSSPSPSSTPSSGHNRAFKLGLGLGLGLSLPLIFAALLIFFLRRRRRLPSQPQELGTQQSPQRLGKPSTSSTYPTQLAEMQAPVENVVHEADDGKPPVPEKDRWLVTPSSRSRMSSVGGGEKDRRGELPGYQPRGELPGSERRGELDGGERGWDDGPREENRSDWGLRRGS</sequence>
<dbReference type="OrthoDB" id="5426678at2759"/>
<reference evidence="8" key="1">
    <citation type="submission" date="2021-03" db="EMBL/GenBank/DDBJ databases">
        <authorList>
            <person name="Tagirdzhanova G."/>
        </authorList>
    </citation>
    <scope>NUCLEOTIDE SEQUENCE</scope>
</reference>
<evidence type="ECO:0000256" key="4">
    <source>
        <dbReference type="ARBA" id="ARBA00023136"/>
    </source>
</evidence>
<feature type="region of interest" description="Disordered" evidence="5">
    <location>
        <begin position="344"/>
        <end position="425"/>
    </location>
</feature>
<accession>A0A8H3G8A7</accession>
<evidence type="ECO:0000313" key="8">
    <source>
        <dbReference type="EMBL" id="CAF9938343.1"/>
    </source>
</evidence>
<feature type="compositionally biased region" description="Basic and acidic residues" evidence="5">
    <location>
        <begin position="393"/>
        <end position="425"/>
    </location>
</feature>
<evidence type="ECO:0000256" key="1">
    <source>
        <dbReference type="ARBA" id="ARBA00004167"/>
    </source>
</evidence>
<gene>
    <name evidence="8" type="ORF">HETSPECPRED_001037</name>
</gene>
<dbReference type="Proteomes" id="UP000664521">
    <property type="component" value="Unassembled WGS sequence"/>
</dbReference>
<feature type="transmembrane region" description="Helical" evidence="6">
    <location>
        <begin position="274"/>
        <end position="296"/>
    </location>
</feature>
<comment type="caution">
    <text evidence="8">The sequence shown here is derived from an EMBL/GenBank/DDBJ whole genome shotgun (WGS) entry which is preliminary data.</text>
</comment>
<keyword evidence="7" id="KW-0732">Signal</keyword>
<dbReference type="InterPro" id="IPR051694">
    <property type="entry name" value="Immunoregulatory_rcpt-like"/>
</dbReference>
<dbReference type="AlphaFoldDB" id="A0A8H3G8A7"/>
<proteinExistence type="predicted"/>
<evidence type="ECO:0000256" key="3">
    <source>
        <dbReference type="ARBA" id="ARBA00022989"/>
    </source>
</evidence>
<feature type="region of interest" description="Disordered" evidence="5">
    <location>
        <begin position="305"/>
        <end position="327"/>
    </location>
</feature>
<dbReference type="GO" id="GO:0016020">
    <property type="term" value="C:membrane"/>
    <property type="evidence" value="ECO:0007669"/>
    <property type="project" value="UniProtKB-SubCell"/>
</dbReference>
<dbReference type="EMBL" id="CAJPDS010000112">
    <property type="protein sequence ID" value="CAF9938343.1"/>
    <property type="molecule type" value="Genomic_DNA"/>
</dbReference>
<dbReference type="GO" id="GO:0071944">
    <property type="term" value="C:cell periphery"/>
    <property type="evidence" value="ECO:0007669"/>
    <property type="project" value="UniProtKB-ARBA"/>
</dbReference>
<evidence type="ECO:0000256" key="2">
    <source>
        <dbReference type="ARBA" id="ARBA00022692"/>
    </source>
</evidence>
<feature type="chain" id="PRO_5034634944" description="WSC domain-containing protein" evidence="7">
    <location>
        <begin position="19"/>
        <end position="425"/>
    </location>
</feature>
<evidence type="ECO:0008006" key="10">
    <source>
        <dbReference type="Google" id="ProtNLM"/>
    </source>
</evidence>
<evidence type="ECO:0000256" key="5">
    <source>
        <dbReference type="SAM" id="MobiDB-lite"/>
    </source>
</evidence>
<evidence type="ECO:0000256" key="7">
    <source>
        <dbReference type="SAM" id="SignalP"/>
    </source>
</evidence>
<keyword evidence="4 6" id="KW-0472">Membrane</keyword>
<evidence type="ECO:0000256" key="6">
    <source>
        <dbReference type="SAM" id="Phobius"/>
    </source>
</evidence>
<keyword evidence="9" id="KW-1185">Reference proteome</keyword>
<protein>
    <recommendedName>
        <fullName evidence="10">WSC domain-containing protein</fullName>
    </recommendedName>
</protein>
<dbReference type="PANTHER" id="PTHR15549">
    <property type="entry name" value="PAIRED IMMUNOGLOBULIN-LIKE TYPE 2 RECEPTOR"/>
    <property type="match status" value="1"/>
</dbReference>
<feature type="compositionally biased region" description="Basic and acidic residues" evidence="5">
    <location>
        <begin position="344"/>
        <end position="358"/>
    </location>
</feature>